<feature type="transmembrane region" description="Helical" evidence="1">
    <location>
        <begin position="12"/>
        <end position="31"/>
    </location>
</feature>
<keyword evidence="1" id="KW-0472">Membrane</keyword>
<protein>
    <submittedName>
        <fullName evidence="2">Uncharacterized protein</fullName>
    </submittedName>
</protein>
<dbReference type="GeneID" id="78695615"/>
<accession>A0A1H2YFR0</accession>
<dbReference type="EMBL" id="FNOP01000011">
    <property type="protein sequence ID" value="SDX03678.1"/>
    <property type="molecule type" value="Genomic_DNA"/>
</dbReference>
<dbReference type="Proteomes" id="UP000182379">
    <property type="component" value="Unassembled WGS sequence"/>
</dbReference>
<comment type="caution">
    <text evidence="2">The sequence shown here is derived from an EMBL/GenBank/DDBJ whole genome shotgun (WGS) entry which is preliminary data.</text>
</comment>
<sequence>MMMELMNVEPLFWIGMGAVAAVICLMQAVCWTRTPKMRRNE</sequence>
<dbReference type="AlphaFoldDB" id="A0A1H2YFR0"/>
<dbReference type="RefSeq" id="WP_012938150.1">
    <property type="nucleotide sequence ID" value="NZ_CALAKB010000018.1"/>
</dbReference>
<keyword evidence="1" id="KW-0812">Transmembrane</keyword>
<gene>
    <name evidence="2" type="ORF">SAMN05216495_11117</name>
</gene>
<evidence type="ECO:0000313" key="2">
    <source>
        <dbReference type="EMBL" id="SDX03678.1"/>
    </source>
</evidence>
<reference evidence="2 3" key="1">
    <citation type="submission" date="2016-10" db="EMBL/GenBank/DDBJ databases">
        <authorList>
            <person name="Varghese N."/>
            <person name="Submissions S."/>
        </authorList>
    </citation>
    <scope>NUCLEOTIDE SEQUENCE [LARGE SCALE GENOMIC DNA]</scope>
    <source>
        <strain evidence="2 3">WCC6</strain>
    </source>
</reference>
<name>A0A1H2YFR0_ACIFE</name>
<evidence type="ECO:0000256" key="1">
    <source>
        <dbReference type="SAM" id="Phobius"/>
    </source>
</evidence>
<keyword evidence="1" id="KW-1133">Transmembrane helix</keyword>
<organism evidence="2 3">
    <name type="scientific">Acidaminococcus fermentans</name>
    <dbReference type="NCBI Taxonomy" id="905"/>
    <lineage>
        <taxon>Bacteria</taxon>
        <taxon>Bacillati</taxon>
        <taxon>Bacillota</taxon>
        <taxon>Negativicutes</taxon>
        <taxon>Acidaminococcales</taxon>
        <taxon>Acidaminococcaceae</taxon>
        <taxon>Acidaminococcus</taxon>
    </lineage>
</organism>
<evidence type="ECO:0000313" key="3">
    <source>
        <dbReference type="Proteomes" id="UP000182379"/>
    </source>
</evidence>
<proteinExistence type="predicted"/>